<gene>
    <name evidence="1" type="ORF">A0H81_09451</name>
</gene>
<protein>
    <recommendedName>
        <fullName evidence="3">F-box domain-containing protein</fullName>
    </recommendedName>
</protein>
<proteinExistence type="predicted"/>
<comment type="caution">
    <text evidence="1">The sequence shown here is derived from an EMBL/GenBank/DDBJ whole genome shotgun (WGS) entry which is preliminary data.</text>
</comment>
<dbReference type="OMA" id="TEMAESW"/>
<dbReference type="OrthoDB" id="3543113at2759"/>
<dbReference type="AlphaFoldDB" id="A0A1C7M1M1"/>
<evidence type="ECO:0008006" key="3">
    <source>
        <dbReference type="Google" id="ProtNLM"/>
    </source>
</evidence>
<keyword evidence="2" id="KW-1185">Reference proteome</keyword>
<dbReference type="InterPro" id="IPR032675">
    <property type="entry name" value="LRR_dom_sf"/>
</dbReference>
<dbReference type="Proteomes" id="UP000092993">
    <property type="component" value="Unassembled WGS sequence"/>
</dbReference>
<accession>A0A1C7M1M1</accession>
<dbReference type="EMBL" id="LUGG01000013">
    <property type="protein sequence ID" value="OBZ70831.1"/>
    <property type="molecule type" value="Genomic_DNA"/>
</dbReference>
<sequence>MHRALLTHDVLLEIFEYMAATAGQRMILKACARVCTTFCEPALSVLWRDIGNMMVLFQLLKPNFCLADETCYSLPSYREQYPYVLRGDISPARFARFQKYARYVRTVECRPACIPGIIDYTVFQQLHFLNHEQPLLPSLQEYCCALDLRLNNWFYEVGYPASHIEQNLQNLAVKAPFLNSLTLYGAGFRSDLTHLSAFKHLDSLNFGGSLFVLDFHLLRILAEMGQLRVLKADTVDLSLDFNVTLPVVVFQALECLSLSATTQQWIHLLSIISSPVLHTLSLHPTRDFTDVADIEDYRHSLDFLSSKYASFLHGLHLSFRLSRTPPLTTSRYRYILDPLLSFYHLRSISIIFHHSSSALSLSENDVHDFAKAWSEATDICLIFQCATPAPALSSLIHFARHCPNLRSLRLNALDFCAVPAVEQLHPFPLHHLTHLSITDDFWNSRHIPDPMAAARFLDTIFPHLEDDPLRDIEEWDFDGSRGAVNSHLRALRLARQH</sequence>
<dbReference type="Gene3D" id="3.80.10.10">
    <property type="entry name" value="Ribonuclease Inhibitor"/>
    <property type="match status" value="1"/>
</dbReference>
<name>A0A1C7M1M1_GRIFR</name>
<reference evidence="1 2" key="1">
    <citation type="submission" date="2016-03" db="EMBL/GenBank/DDBJ databases">
        <title>Whole genome sequencing of Grifola frondosa 9006-11.</title>
        <authorList>
            <person name="Min B."/>
            <person name="Park H."/>
            <person name="Kim J.-G."/>
            <person name="Cho H."/>
            <person name="Oh Y.-L."/>
            <person name="Kong W.-S."/>
            <person name="Choi I.-G."/>
        </authorList>
    </citation>
    <scope>NUCLEOTIDE SEQUENCE [LARGE SCALE GENOMIC DNA]</scope>
    <source>
        <strain evidence="1 2">9006-11</strain>
    </source>
</reference>
<evidence type="ECO:0000313" key="1">
    <source>
        <dbReference type="EMBL" id="OBZ70831.1"/>
    </source>
</evidence>
<organism evidence="1 2">
    <name type="scientific">Grifola frondosa</name>
    <name type="common">Maitake</name>
    <name type="synonym">Polyporus frondosus</name>
    <dbReference type="NCBI Taxonomy" id="5627"/>
    <lineage>
        <taxon>Eukaryota</taxon>
        <taxon>Fungi</taxon>
        <taxon>Dikarya</taxon>
        <taxon>Basidiomycota</taxon>
        <taxon>Agaricomycotina</taxon>
        <taxon>Agaricomycetes</taxon>
        <taxon>Polyporales</taxon>
        <taxon>Grifolaceae</taxon>
        <taxon>Grifola</taxon>
    </lineage>
</organism>
<dbReference type="SUPFAM" id="SSF52047">
    <property type="entry name" value="RNI-like"/>
    <property type="match status" value="1"/>
</dbReference>
<evidence type="ECO:0000313" key="2">
    <source>
        <dbReference type="Proteomes" id="UP000092993"/>
    </source>
</evidence>